<dbReference type="PANTHER" id="PTHR24321">
    <property type="entry name" value="DEHYDROGENASES, SHORT CHAIN"/>
    <property type="match status" value="1"/>
</dbReference>
<dbReference type="InterPro" id="IPR036291">
    <property type="entry name" value="NAD(P)-bd_dom_sf"/>
</dbReference>
<reference evidence="4 5" key="1">
    <citation type="journal article" date="2020" name="Biotechnol. Biofuels">
        <title>New insights from the biogas microbiome by comprehensive genome-resolved metagenomics of nearly 1600 species originating from multiple anaerobic digesters.</title>
        <authorList>
            <person name="Campanaro S."/>
            <person name="Treu L."/>
            <person name="Rodriguez-R L.M."/>
            <person name="Kovalovszki A."/>
            <person name="Ziels R.M."/>
            <person name="Maus I."/>
            <person name="Zhu X."/>
            <person name="Kougias P.G."/>
            <person name="Basile A."/>
            <person name="Luo G."/>
            <person name="Schluter A."/>
            <person name="Konstantinidis K.T."/>
            <person name="Angelidaki I."/>
        </authorList>
    </citation>
    <scope>NUCLEOTIDE SEQUENCE [LARGE SCALE GENOMIC DNA]</scope>
    <source>
        <strain evidence="4">AS15tlH2ME_198</strain>
    </source>
</reference>
<evidence type="ECO:0000256" key="3">
    <source>
        <dbReference type="RuleBase" id="RU000363"/>
    </source>
</evidence>
<dbReference type="SUPFAM" id="SSF51735">
    <property type="entry name" value="NAD(P)-binding Rossmann-fold domains"/>
    <property type="match status" value="1"/>
</dbReference>
<dbReference type="Gene3D" id="3.40.50.720">
    <property type="entry name" value="NAD(P)-binding Rossmann-like Domain"/>
    <property type="match status" value="1"/>
</dbReference>
<comment type="caution">
    <text evidence="4">The sequence shown here is derived from an EMBL/GenBank/DDBJ whole genome shotgun (WGS) entry which is preliminary data.</text>
</comment>
<accession>A0A7X6PPH7</accession>
<sequence length="259" mass="26385">MSLQDFAGQTIIVTGAGSGIGRVTALRLAERGAHVIVADISDSAEDVVKEITDAGGQASAAVGDISDQQVVDDVVAQAVDTGGRLGLVNNAGIMDKFDGAAETEDAVWERCLRINLTAPFLLTRAVLPHMRKAGVGAIVNTGSAASLRGAAAGAAYTASKHGLAGLTRNTAYTYSRENIRCNLVAPGGVDTNIMTTSAAVNKGDIDPSHGLAAITPVHESALRTAEPEEIAAIIVFLLSDTASDVNGVLLPVDGGWVAG</sequence>
<dbReference type="FunFam" id="3.40.50.720:FF:000084">
    <property type="entry name" value="Short-chain dehydrogenase reductase"/>
    <property type="match status" value="1"/>
</dbReference>
<proteinExistence type="inferred from homology"/>
<dbReference type="PRINTS" id="PR00080">
    <property type="entry name" value="SDRFAMILY"/>
</dbReference>
<dbReference type="PRINTS" id="PR00081">
    <property type="entry name" value="GDHRDH"/>
</dbReference>
<keyword evidence="2" id="KW-0560">Oxidoreductase</keyword>
<evidence type="ECO:0000313" key="4">
    <source>
        <dbReference type="EMBL" id="NLA56484.1"/>
    </source>
</evidence>
<organism evidence="4 5">
    <name type="scientific">Corynebacterium humireducens</name>
    <dbReference type="NCBI Taxonomy" id="1223514"/>
    <lineage>
        <taxon>Bacteria</taxon>
        <taxon>Bacillati</taxon>
        <taxon>Actinomycetota</taxon>
        <taxon>Actinomycetes</taxon>
        <taxon>Mycobacteriales</taxon>
        <taxon>Corynebacteriaceae</taxon>
        <taxon>Corynebacterium</taxon>
    </lineage>
</organism>
<dbReference type="Proteomes" id="UP000557899">
    <property type="component" value="Unassembled WGS sequence"/>
</dbReference>
<dbReference type="GO" id="GO:0016491">
    <property type="term" value="F:oxidoreductase activity"/>
    <property type="evidence" value="ECO:0007669"/>
    <property type="project" value="UniProtKB-KW"/>
</dbReference>
<evidence type="ECO:0000256" key="1">
    <source>
        <dbReference type="ARBA" id="ARBA00006484"/>
    </source>
</evidence>
<comment type="similarity">
    <text evidence="1 3">Belongs to the short-chain dehydrogenases/reductases (SDR) family.</text>
</comment>
<dbReference type="InterPro" id="IPR002347">
    <property type="entry name" value="SDR_fam"/>
</dbReference>
<dbReference type="Pfam" id="PF00106">
    <property type="entry name" value="adh_short"/>
    <property type="match status" value="1"/>
</dbReference>
<dbReference type="EMBL" id="JAAZHI010000188">
    <property type="protein sequence ID" value="NLA56484.1"/>
    <property type="molecule type" value="Genomic_DNA"/>
</dbReference>
<dbReference type="PANTHER" id="PTHR24321:SF8">
    <property type="entry name" value="ESTRADIOL 17-BETA-DEHYDROGENASE 8-RELATED"/>
    <property type="match status" value="1"/>
</dbReference>
<protein>
    <submittedName>
        <fullName evidence="4">SDR family oxidoreductase</fullName>
    </submittedName>
</protein>
<dbReference type="CDD" id="cd05233">
    <property type="entry name" value="SDR_c"/>
    <property type="match status" value="1"/>
</dbReference>
<dbReference type="AlphaFoldDB" id="A0A7X6PPH7"/>
<evidence type="ECO:0000313" key="5">
    <source>
        <dbReference type="Proteomes" id="UP000557899"/>
    </source>
</evidence>
<dbReference type="InterPro" id="IPR020904">
    <property type="entry name" value="Sc_DH/Rdtase_CS"/>
</dbReference>
<evidence type="ECO:0000256" key="2">
    <source>
        <dbReference type="ARBA" id="ARBA00023002"/>
    </source>
</evidence>
<name>A0A7X6PPH7_9CORY</name>
<dbReference type="PROSITE" id="PS00061">
    <property type="entry name" value="ADH_SHORT"/>
    <property type="match status" value="1"/>
</dbReference>
<gene>
    <name evidence="4" type="ORF">GX859_09370</name>
</gene>